<dbReference type="OrthoDB" id="6435872at2759"/>
<feature type="compositionally biased region" description="Polar residues" evidence="1">
    <location>
        <begin position="183"/>
        <end position="192"/>
    </location>
</feature>
<proteinExistence type="predicted"/>
<sequence>MDYSLQDNFNDLIRESIIYLLSLKGDKIVYHKIEEVADAKKCENYKEHLKHHLRKQIFGSPEKTDDRRFSDIIHHFQATQPKKKLFCRYGYYYLVKKYFTEGVQYVEQGEMHTYKAIGKPLDIYISDVPLDPKTFRISYESNTERERISPGETKNIASNTYYFVIARCHTLFKKVKISTPKVENSTEISPSLATEADRQVTSVTEDRNRWASSKQISGLDRMSTFPQTSGSKDDEHGNSRHSGEFERRGEPEMVNDSASTGIRRSCTENRQSKRAKSSAPAPRASTSGIEVALVQLSSNSLRNEMELVTTITVELYLQFGKTATSNHTL</sequence>
<dbReference type="Proteomes" id="UP000499080">
    <property type="component" value="Unassembled WGS sequence"/>
</dbReference>
<protein>
    <submittedName>
        <fullName evidence="2">Uncharacterized protein</fullName>
    </submittedName>
</protein>
<evidence type="ECO:0000313" key="3">
    <source>
        <dbReference type="Proteomes" id="UP000499080"/>
    </source>
</evidence>
<evidence type="ECO:0000313" key="2">
    <source>
        <dbReference type="EMBL" id="GBN53661.1"/>
    </source>
</evidence>
<dbReference type="AlphaFoldDB" id="A0A4Y2PR35"/>
<keyword evidence="3" id="KW-1185">Reference proteome</keyword>
<gene>
    <name evidence="2" type="ORF">AVEN_96985_1</name>
</gene>
<evidence type="ECO:0000256" key="1">
    <source>
        <dbReference type="SAM" id="MobiDB-lite"/>
    </source>
</evidence>
<dbReference type="EMBL" id="BGPR01011928">
    <property type="protein sequence ID" value="GBN53661.1"/>
    <property type="molecule type" value="Genomic_DNA"/>
</dbReference>
<feature type="region of interest" description="Disordered" evidence="1">
    <location>
        <begin position="183"/>
        <end position="286"/>
    </location>
</feature>
<name>A0A4Y2PR35_ARAVE</name>
<feature type="compositionally biased region" description="Basic and acidic residues" evidence="1">
    <location>
        <begin position="231"/>
        <end position="251"/>
    </location>
</feature>
<organism evidence="2 3">
    <name type="scientific">Araneus ventricosus</name>
    <name type="common">Orbweaver spider</name>
    <name type="synonym">Epeira ventricosa</name>
    <dbReference type="NCBI Taxonomy" id="182803"/>
    <lineage>
        <taxon>Eukaryota</taxon>
        <taxon>Metazoa</taxon>
        <taxon>Ecdysozoa</taxon>
        <taxon>Arthropoda</taxon>
        <taxon>Chelicerata</taxon>
        <taxon>Arachnida</taxon>
        <taxon>Araneae</taxon>
        <taxon>Araneomorphae</taxon>
        <taxon>Entelegynae</taxon>
        <taxon>Araneoidea</taxon>
        <taxon>Araneidae</taxon>
        <taxon>Araneus</taxon>
    </lineage>
</organism>
<comment type="caution">
    <text evidence="2">The sequence shown here is derived from an EMBL/GenBank/DDBJ whole genome shotgun (WGS) entry which is preliminary data.</text>
</comment>
<reference evidence="2 3" key="1">
    <citation type="journal article" date="2019" name="Sci. Rep.">
        <title>Orb-weaving spider Araneus ventricosus genome elucidates the spidroin gene catalogue.</title>
        <authorList>
            <person name="Kono N."/>
            <person name="Nakamura H."/>
            <person name="Ohtoshi R."/>
            <person name="Moran D.A.P."/>
            <person name="Shinohara A."/>
            <person name="Yoshida Y."/>
            <person name="Fujiwara M."/>
            <person name="Mori M."/>
            <person name="Tomita M."/>
            <person name="Arakawa K."/>
        </authorList>
    </citation>
    <scope>NUCLEOTIDE SEQUENCE [LARGE SCALE GENOMIC DNA]</scope>
</reference>
<accession>A0A4Y2PR35</accession>